<dbReference type="InterPro" id="IPR012657">
    <property type="entry name" value="23S_rRNA-intervening_sequence"/>
</dbReference>
<dbReference type="Pfam" id="PF05635">
    <property type="entry name" value="23S_rRNA_IVP"/>
    <property type="match status" value="1"/>
</dbReference>
<protein>
    <submittedName>
        <fullName evidence="1">Four helix bundle protein</fullName>
    </submittedName>
</protein>
<name>A0A3R8R525_9FLAO</name>
<accession>A0A3R8R525</accession>
<dbReference type="Gene3D" id="1.20.1440.60">
    <property type="entry name" value="23S rRNA-intervening sequence"/>
    <property type="match status" value="1"/>
</dbReference>
<dbReference type="AlphaFoldDB" id="A0A3R8R525"/>
<reference evidence="2" key="2">
    <citation type="submission" date="2018-12" db="EMBL/GenBank/DDBJ databases">
        <title>Maribacter lutimaris sp. nov., isolated from marine sediment.</title>
        <authorList>
            <person name="Kim K.K."/>
        </authorList>
    </citation>
    <scope>NUCLEOTIDE SEQUENCE [LARGE SCALE GENOMIC DNA]</scope>
    <source>
        <strain evidence="2">PoM-212</strain>
    </source>
</reference>
<dbReference type="InterPro" id="IPR036583">
    <property type="entry name" value="23S_rRNA_IVS_sf"/>
</dbReference>
<organism evidence="1 2">
    <name type="scientific">Maribacter algicola</name>
    <dbReference type="NCBI Taxonomy" id="2498892"/>
    <lineage>
        <taxon>Bacteria</taxon>
        <taxon>Pseudomonadati</taxon>
        <taxon>Bacteroidota</taxon>
        <taxon>Flavobacteriia</taxon>
        <taxon>Flavobacteriales</taxon>
        <taxon>Flavobacteriaceae</taxon>
        <taxon>Maribacter</taxon>
    </lineage>
</organism>
<gene>
    <name evidence="1" type="ORF">DZC72_06120</name>
</gene>
<dbReference type="PANTHER" id="PTHR38471:SF2">
    <property type="entry name" value="FOUR HELIX BUNDLE PROTEIN"/>
    <property type="match status" value="1"/>
</dbReference>
<dbReference type="OrthoDB" id="285993at2"/>
<proteinExistence type="predicted"/>
<dbReference type="PANTHER" id="PTHR38471">
    <property type="entry name" value="FOUR HELIX BUNDLE PROTEIN"/>
    <property type="match status" value="1"/>
</dbReference>
<dbReference type="RefSeq" id="WP_125221959.1">
    <property type="nucleotide sequence ID" value="NZ_QUSX01000001.1"/>
</dbReference>
<evidence type="ECO:0000313" key="1">
    <source>
        <dbReference type="EMBL" id="RRQ50143.1"/>
    </source>
</evidence>
<dbReference type="NCBIfam" id="TIGR02436">
    <property type="entry name" value="four helix bundle protein"/>
    <property type="match status" value="1"/>
</dbReference>
<dbReference type="EMBL" id="QUSX01000001">
    <property type="protein sequence ID" value="RRQ50143.1"/>
    <property type="molecule type" value="Genomic_DNA"/>
</dbReference>
<dbReference type="Proteomes" id="UP000286990">
    <property type="component" value="Unassembled WGS sequence"/>
</dbReference>
<comment type="caution">
    <text evidence="1">The sequence shown here is derived from an EMBL/GenBank/DDBJ whole genome shotgun (WGS) entry which is preliminary data.</text>
</comment>
<keyword evidence="2" id="KW-1185">Reference proteome</keyword>
<reference evidence="2" key="1">
    <citation type="submission" date="2018-08" db="EMBL/GenBank/DDBJ databases">
        <authorList>
            <person name="Khan S.A."/>
            <person name="J S.E."/>
        </authorList>
    </citation>
    <scope>NUCLEOTIDE SEQUENCE [LARGE SCALE GENOMIC DNA]</scope>
    <source>
        <strain evidence="2">PoM-212</strain>
    </source>
</reference>
<dbReference type="SUPFAM" id="SSF158446">
    <property type="entry name" value="IVS-encoded protein-like"/>
    <property type="match status" value="1"/>
</dbReference>
<sequence length="115" mass="13011">MSKVYDLEDRLVTFASNVAIFCKDIPNDFTGQYYGNQLLRSSGSAALNFGEMQGDQTSNDFKNKATISLKELKESRINIKILSKIEYGNIDRRNELLDETEQLIKIVATIIKNKG</sequence>
<evidence type="ECO:0000313" key="2">
    <source>
        <dbReference type="Proteomes" id="UP000286990"/>
    </source>
</evidence>